<dbReference type="EC" id="3.4.-.-" evidence="3"/>
<dbReference type="GO" id="GO:0016787">
    <property type="term" value="F:hydrolase activity"/>
    <property type="evidence" value="ECO:0007669"/>
    <property type="project" value="UniProtKB-KW"/>
</dbReference>
<accession>A0ABU2YL16</accession>
<feature type="transmembrane region" description="Helical" evidence="1">
    <location>
        <begin position="12"/>
        <end position="30"/>
    </location>
</feature>
<feature type="transmembrane region" description="Helical" evidence="1">
    <location>
        <begin position="182"/>
        <end position="199"/>
    </location>
</feature>
<protein>
    <submittedName>
        <fullName evidence="3">CPBP family intramembrane glutamic endopeptidase</fullName>
        <ecNumber evidence="3">3.4.-.-</ecNumber>
    </submittedName>
</protein>
<feature type="transmembrane region" description="Helical" evidence="1">
    <location>
        <begin position="36"/>
        <end position="56"/>
    </location>
</feature>
<evidence type="ECO:0000256" key="1">
    <source>
        <dbReference type="SAM" id="Phobius"/>
    </source>
</evidence>
<dbReference type="Pfam" id="PF02517">
    <property type="entry name" value="Rce1-like"/>
    <property type="match status" value="1"/>
</dbReference>
<keyword evidence="1" id="KW-0472">Membrane</keyword>
<feature type="transmembrane region" description="Helical" evidence="1">
    <location>
        <begin position="68"/>
        <end position="88"/>
    </location>
</feature>
<feature type="domain" description="CAAX prenyl protease 2/Lysostaphin resistance protein A-like" evidence="2">
    <location>
        <begin position="103"/>
        <end position="191"/>
    </location>
</feature>
<dbReference type="EMBL" id="JAVRIA010000004">
    <property type="protein sequence ID" value="MDT0558747.1"/>
    <property type="molecule type" value="Genomic_DNA"/>
</dbReference>
<dbReference type="InterPro" id="IPR003675">
    <property type="entry name" value="Rce1/LyrA-like_dom"/>
</dbReference>
<name>A0ABU2YL16_9FLAO</name>
<evidence type="ECO:0000313" key="4">
    <source>
        <dbReference type="Proteomes" id="UP001259492"/>
    </source>
</evidence>
<dbReference type="Proteomes" id="UP001259492">
    <property type="component" value="Unassembled WGS sequence"/>
</dbReference>
<gene>
    <name evidence="3" type="ORF">RM697_08815</name>
</gene>
<feature type="transmembrane region" description="Helical" evidence="1">
    <location>
        <begin position="158"/>
        <end position="175"/>
    </location>
</feature>
<evidence type="ECO:0000313" key="3">
    <source>
        <dbReference type="EMBL" id="MDT0558747.1"/>
    </source>
</evidence>
<keyword evidence="3" id="KW-0378">Hydrolase</keyword>
<keyword evidence="1" id="KW-0812">Transmembrane</keyword>
<keyword evidence="1" id="KW-1133">Transmembrane helix</keyword>
<feature type="transmembrane region" description="Helical" evidence="1">
    <location>
        <begin position="100"/>
        <end position="121"/>
    </location>
</feature>
<organism evidence="3 4">
    <name type="scientific">Microcosmobacter mediterraneus</name>
    <dbReference type="NCBI Taxonomy" id="3075607"/>
    <lineage>
        <taxon>Bacteria</taxon>
        <taxon>Pseudomonadati</taxon>
        <taxon>Bacteroidota</taxon>
        <taxon>Flavobacteriia</taxon>
        <taxon>Flavobacteriales</taxon>
        <taxon>Flavobacteriaceae</taxon>
        <taxon>Microcosmobacter</taxon>
    </lineage>
</organism>
<sequence>MKTAQYRLTELFILFVLVPISLVIDISILVQIGISILAFLYVMFILIGVETVKIHIKKNIDWKRFWKYTFIKFLVIAIITYIYVLIAKPEHLFKPVKDDYRVWLLFLCIYTFMSVYIQELIYRTFFFKRYKHLFKSENLFILVNAALFSLAHIFFKNAIVMVITFVGGLLFALTFKNTKSTLLVFIEHALYGCWLYTVGMGDMLGFPS</sequence>
<keyword evidence="4" id="KW-1185">Reference proteome</keyword>
<evidence type="ECO:0000259" key="2">
    <source>
        <dbReference type="Pfam" id="PF02517"/>
    </source>
</evidence>
<reference evidence="3 4" key="1">
    <citation type="submission" date="2023-09" db="EMBL/GenBank/DDBJ databases">
        <authorList>
            <person name="Rey-Velasco X."/>
        </authorList>
    </citation>
    <scope>NUCLEOTIDE SEQUENCE [LARGE SCALE GENOMIC DNA]</scope>
    <source>
        <strain evidence="3 4">W332</strain>
    </source>
</reference>
<feature type="transmembrane region" description="Helical" evidence="1">
    <location>
        <begin position="133"/>
        <end position="152"/>
    </location>
</feature>
<comment type="caution">
    <text evidence="3">The sequence shown here is derived from an EMBL/GenBank/DDBJ whole genome shotgun (WGS) entry which is preliminary data.</text>
</comment>
<dbReference type="RefSeq" id="WP_311427512.1">
    <property type="nucleotide sequence ID" value="NZ_JAVRIA010000004.1"/>
</dbReference>
<proteinExistence type="predicted"/>